<dbReference type="InterPro" id="IPR013762">
    <property type="entry name" value="Integrase-like_cat_sf"/>
</dbReference>
<dbReference type="GO" id="GO:0015074">
    <property type="term" value="P:DNA integration"/>
    <property type="evidence" value="ECO:0007669"/>
    <property type="project" value="UniProtKB-KW"/>
</dbReference>
<dbReference type="InterPro" id="IPR010998">
    <property type="entry name" value="Integrase_recombinase_N"/>
</dbReference>
<dbReference type="InterPro" id="IPR002104">
    <property type="entry name" value="Integrase_catalytic"/>
</dbReference>
<accession>A0A396BYT2</accession>
<keyword evidence="4" id="KW-0233">DNA recombination</keyword>
<protein>
    <submittedName>
        <fullName evidence="5">Recombinase</fullName>
    </submittedName>
</protein>
<proteinExistence type="inferred from homology"/>
<sequence>MKMVSLTSFWEMKIEELKAEGRFSTAYIYEYALRTLAEFVGGGEIFFGAVSRVWLRKFQAYLEEKQRKYNTISTYLRVLRAVYNRAVDERLIEGEYRLFSGLKMGVASEKKLAVNAGQMGRLMDMDAGMRRRLPGEVRRAQDLLSLMVLLQGMPFTDLAHLHKGDLEGDVLTCRRQKTGTELCVTVVPEAMILLNRYRSRSKKSPYLLKILNWRLKGEAAFADYREKLGELNLQLSRLPELCGVKGLHISSYTARHTWATLAKFCGIPEEVISEALGHSSLEVTRTYLKSFEKKELSRANRMIIDYINSGRKTDWNRVNG</sequence>
<evidence type="ECO:0000313" key="6">
    <source>
        <dbReference type="Proteomes" id="UP000266644"/>
    </source>
</evidence>
<dbReference type="Gene3D" id="1.10.443.10">
    <property type="entry name" value="Intergrase catalytic core"/>
    <property type="match status" value="1"/>
</dbReference>
<name>A0A396BYT2_BACFG</name>
<reference evidence="5 6" key="1">
    <citation type="submission" date="2018-08" db="EMBL/GenBank/DDBJ databases">
        <title>A genome reference for cultivated species of the human gut microbiota.</title>
        <authorList>
            <person name="Zou Y."/>
            <person name="Xue W."/>
            <person name="Luo G."/>
        </authorList>
    </citation>
    <scope>NUCLEOTIDE SEQUENCE [LARGE SCALE GENOMIC DNA]</scope>
    <source>
        <strain evidence="5 6">AM18-6</strain>
    </source>
</reference>
<keyword evidence="2" id="KW-0229">DNA integration</keyword>
<dbReference type="RefSeq" id="WP_032543426.1">
    <property type="nucleotide sequence ID" value="NZ_CABJEQ010000004.1"/>
</dbReference>
<dbReference type="AlphaFoldDB" id="A0A396BYT2"/>
<evidence type="ECO:0000256" key="4">
    <source>
        <dbReference type="ARBA" id="ARBA00023172"/>
    </source>
</evidence>
<dbReference type="InterPro" id="IPR044068">
    <property type="entry name" value="CB"/>
</dbReference>
<evidence type="ECO:0000256" key="3">
    <source>
        <dbReference type="ARBA" id="ARBA00023125"/>
    </source>
</evidence>
<dbReference type="Proteomes" id="UP000266644">
    <property type="component" value="Unassembled WGS sequence"/>
</dbReference>
<keyword evidence="3" id="KW-0238">DNA-binding</keyword>
<dbReference type="Pfam" id="PF00589">
    <property type="entry name" value="Phage_integrase"/>
    <property type="match status" value="1"/>
</dbReference>
<dbReference type="Gene3D" id="1.10.150.130">
    <property type="match status" value="1"/>
</dbReference>
<dbReference type="SUPFAM" id="SSF56349">
    <property type="entry name" value="DNA breaking-rejoining enzymes"/>
    <property type="match status" value="1"/>
</dbReference>
<evidence type="ECO:0000313" key="5">
    <source>
        <dbReference type="EMBL" id="RHH12508.1"/>
    </source>
</evidence>
<dbReference type="PANTHER" id="PTHR30349:SF64">
    <property type="entry name" value="PROPHAGE INTEGRASE INTD-RELATED"/>
    <property type="match status" value="1"/>
</dbReference>
<dbReference type="InterPro" id="IPR025269">
    <property type="entry name" value="SAM-like_dom"/>
</dbReference>
<comment type="caution">
    <text evidence="5">The sequence shown here is derived from an EMBL/GenBank/DDBJ whole genome shotgun (WGS) entry which is preliminary data.</text>
</comment>
<dbReference type="PROSITE" id="PS51900">
    <property type="entry name" value="CB"/>
    <property type="match status" value="1"/>
</dbReference>
<dbReference type="EMBL" id="QRJE01000011">
    <property type="protein sequence ID" value="RHH12508.1"/>
    <property type="molecule type" value="Genomic_DNA"/>
</dbReference>
<organism evidence="5 6">
    <name type="scientific">Bacteroides fragilis</name>
    <dbReference type="NCBI Taxonomy" id="817"/>
    <lineage>
        <taxon>Bacteria</taxon>
        <taxon>Pseudomonadati</taxon>
        <taxon>Bacteroidota</taxon>
        <taxon>Bacteroidia</taxon>
        <taxon>Bacteroidales</taxon>
        <taxon>Bacteroidaceae</taxon>
        <taxon>Bacteroides</taxon>
    </lineage>
</organism>
<dbReference type="PANTHER" id="PTHR30349">
    <property type="entry name" value="PHAGE INTEGRASE-RELATED"/>
    <property type="match status" value="1"/>
</dbReference>
<evidence type="ECO:0000256" key="2">
    <source>
        <dbReference type="ARBA" id="ARBA00022908"/>
    </source>
</evidence>
<dbReference type="GO" id="GO:0006310">
    <property type="term" value="P:DNA recombination"/>
    <property type="evidence" value="ECO:0007669"/>
    <property type="project" value="UniProtKB-KW"/>
</dbReference>
<dbReference type="GO" id="GO:0003677">
    <property type="term" value="F:DNA binding"/>
    <property type="evidence" value="ECO:0007669"/>
    <property type="project" value="UniProtKB-UniRule"/>
</dbReference>
<dbReference type="InterPro" id="IPR011010">
    <property type="entry name" value="DNA_brk_join_enz"/>
</dbReference>
<comment type="similarity">
    <text evidence="1">Belongs to the 'phage' integrase family.</text>
</comment>
<dbReference type="InterPro" id="IPR050090">
    <property type="entry name" value="Tyrosine_recombinase_XerCD"/>
</dbReference>
<evidence type="ECO:0000256" key="1">
    <source>
        <dbReference type="ARBA" id="ARBA00008857"/>
    </source>
</evidence>
<dbReference type="Pfam" id="PF13102">
    <property type="entry name" value="Phage_int_SAM_5"/>
    <property type="match status" value="1"/>
</dbReference>
<gene>
    <name evidence="5" type="ORF">DW228_08625</name>
</gene>